<proteinExistence type="predicted"/>
<accession>A0RU36</accession>
<evidence type="ECO:0000313" key="1">
    <source>
        <dbReference type="EMBL" id="ABK76853.1"/>
    </source>
</evidence>
<dbReference type="Proteomes" id="UP000000758">
    <property type="component" value="Chromosome"/>
</dbReference>
<reference evidence="1 2" key="1">
    <citation type="journal article" date="2006" name="Proc. Natl. Acad. Sci. U.S.A.">
        <title>Genomic analysis of the uncultivated marine crenarchaeote Cenarchaeum symbiosum.</title>
        <authorList>
            <person name="Hallam S.J."/>
            <person name="Konstantinidis K.T."/>
            <person name="Putnam N."/>
            <person name="Schleper C."/>
            <person name="Watanabe Y."/>
            <person name="Sugahara J."/>
            <person name="Preston C."/>
            <person name="de la Torre J."/>
            <person name="Richardson P.M."/>
            <person name="DeLong E.F."/>
        </authorList>
    </citation>
    <scope>NUCLEOTIDE SEQUENCE [LARGE SCALE GENOMIC DNA]</scope>
    <source>
        <strain evidence="2">A</strain>
    </source>
</reference>
<dbReference type="HOGENOM" id="CLU_2820621_0_0_2"/>
<keyword evidence="2" id="KW-1185">Reference proteome</keyword>
<protein>
    <submittedName>
        <fullName evidence="1">Uncharacterized protein</fullName>
    </submittedName>
</protein>
<dbReference type="KEGG" id="csy:CENSYa_0210"/>
<dbReference type="AlphaFoldDB" id="A0RU36"/>
<evidence type="ECO:0000313" key="2">
    <source>
        <dbReference type="Proteomes" id="UP000000758"/>
    </source>
</evidence>
<sequence length="66" mass="6840">MVGLGVFSTDGLGPPVAPYGTALILHGNLWPGKTHNGDKPCGSFQCDLGVYLIDGFQVGGVKYSIC</sequence>
<dbReference type="EMBL" id="DP000238">
    <property type="protein sequence ID" value="ABK76853.1"/>
    <property type="molecule type" value="Genomic_DNA"/>
</dbReference>
<dbReference type="STRING" id="414004.CENSYa_0210"/>
<name>A0RU36_CENSY</name>
<organism evidence="1 2">
    <name type="scientific">Cenarchaeum symbiosum (strain A)</name>
    <dbReference type="NCBI Taxonomy" id="414004"/>
    <lineage>
        <taxon>Archaea</taxon>
        <taxon>Nitrososphaerota</taxon>
        <taxon>Candidatus Cenarchaeales</taxon>
        <taxon>Candidatus Cenarchaeaceae</taxon>
        <taxon>Candidatus Cenarchaeum</taxon>
    </lineage>
</organism>
<dbReference type="EnsemblBacteria" id="ABK76853">
    <property type="protein sequence ID" value="ABK76853"/>
    <property type="gene ID" value="CENSYa_0210"/>
</dbReference>
<gene>
    <name evidence="1" type="ordered locus">CENSYa_0210</name>
</gene>